<evidence type="ECO:0000259" key="1">
    <source>
        <dbReference type="Pfam" id="PF05050"/>
    </source>
</evidence>
<name>D9QG54_BRESC</name>
<feature type="domain" description="Methyltransferase FkbM" evidence="1">
    <location>
        <begin position="27"/>
        <end position="198"/>
    </location>
</feature>
<dbReference type="HOGENOM" id="CLU_1281151_0_0_5"/>
<dbReference type="KEGG" id="bsb:Bresu_3290"/>
<reference evidence="3" key="1">
    <citation type="journal article" date="2011" name="J. Bacteriol.">
        <title>Genome sequences of eight morphologically diverse alphaproteobacteria.</title>
        <authorList>
            <consortium name="US DOE Joint Genome Institute"/>
            <person name="Brown P.J."/>
            <person name="Kysela D.T."/>
            <person name="Buechlein A."/>
            <person name="Hemmerich C."/>
            <person name="Brun Y.V."/>
        </authorList>
    </citation>
    <scope>NUCLEOTIDE SEQUENCE [LARGE SCALE GENOMIC DNA]</scope>
    <source>
        <strain evidence="3">ATCC 15264 / DSM 4735 / LMG 14903 / NBRC 16000 / CB 81</strain>
    </source>
</reference>
<dbReference type="InterPro" id="IPR029063">
    <property type="entry name" value="SAM-dependent_MTases_sf"/>
</dbReference>
<dbReference type="InterPro" id="IPR006342">
    <property type="entry name" value="FkbM_mtfrase"/>
</dbReference>
<dbReference type="Pfam" id="PF05050">
    <property type="entry name" value="Methyltransf_21"/>
    <property type="match status" value="1"/>
</dbReference>
<dbReference type="EMBL" id="CP002102">
    <property type="protein sequence ID" value="ADL02596.1"/>
    <property type="molecule type" value="Genomic_DNA"/>
</dbReference>
<accession>D9QG54</accession>
<dbReference type="InParanoid" id="D9QG54"/>
<dbReference type="SUPFAM" id="SSF53335">
    <property type="entry name" value="S-adenosyl-L-methionine-dependent methyltransferases"/>
    <property type="match status" value="1"/>
</dbReference>
<dbReference type="BioCyc" id="BSUB633149:G1GM8-3305-MONOMER"/>
<dbReference type="STRING" id="633149.Bresu_3290"/>
<dbReference type="NCBIfam" id="TIGR01444">
    <property type="entry name" value="fkbM_fam"/>
    <property type="match status" value="1"/>
</dbReference>
<protein>
    <submittedName>
        <fullName evidence="2">Methyltransferase FkbM family</fullName>
    </submittedName>
</protein>
<dbReference type="GO" id="GO:0008168">
    <property type="term" value="F:methyltransferase activity"/>
    <property type="evidence" value="ECO:0007669"/>
    <property type="project" value="UniProtKB-KW"/>
</dbReference>
<proteinExistence type="predicted"/>
<evidence type="ECO:0000313" key="3">
    <source>
        <dbReference type="Proteomes" id="UP000002696"/>
    </source>
</evidence>
<keyword evidence="2" id="KW-0808">Transferase</keyword>
<dbReference type="Gene3D" id="3.40.50.150">
    <property type="entry name" value="Vaccinia Virus protein VP39"/>
    <property type="match status" value="1"/>
</dbReference>
<dbReference type="AlphaFoldDB" id="D9QG54"/>
<evidence type="ECO:0000313" key="2">
    <source>
        <dbReference type="EMBL" id="ADL02596.1"/>
    </source>
</evidence>
<organism evidence="2 3">
    <name type="scientific">Brevundimonas subvibrioides (strain ATCC 15264 / DSM 4735 / LMG 14903 / NBRC 16000 / CB 81)</name>
    <name type="common">Caulobacter subvibrioides</name>
    <dbReference type="NCBI Taxonomy" id="633149"/>
    <lineage>
        <taxon>Bacteria</taxon>
        <taxon>Pseudomonadati</taxon>
        <taxon>Pseudomonadota</taxon>
        <taxon>Alphaproteobacteria</taxon>
        <taxon>Caulobacterales</taxon>
        <taxon>Caulobacteraceae</taxon>
        <taxon>Brevundimonas</taxon>
    </lineage>
</organism>
<dbReference type="GO" id="GO:0032259">
    <property type="term" value="P:methylation"/>
    <property type="evidence" value="ECO:0007669"/>
    <property type="project" value="UniProtKB-KW"/>
</dbReference>
<gene>
    <name evidence="2" type="ordered locus">Bresu_3290</name>
</gene>
<dbReference type="Proteomes" id="UP000002696">
    <property type="component" value="Chromosome"/>
</dbReference>
<keyword evidence="2" id="KW-0489">Methyltransferase</keyword>
<keyword evidence="3" id="KW-1185">Reference proteome</keyword>
<dbReference type="eggNOG" id="COG1196">
    <property type="taxonomic scope" value="Bacteria"/>
</dbReference>
<sequence>MSAEGDIDRIVQEAHFPDGSAPGVMVEIGAAHPDDLSISRRFRDRGWRILAVEPNPAFCEEHRKRGYAVLQFACSDHDEDEASFTVVESRDSIYHGVNVTFESFSSLGLRDKFAELHGTVETRTFQIPVVVRRLDRLMAEFAPEVTGIDLLAIDVEGWELDVMRGFDLERFAPRVVILENLFDDPGYRDYMTERGYRLWDTVVPNEVYVRARPQA</sequence>
<dbReference type="RefSeq" id="WP_013270696.1">
    <property type="nucleotide sequence ID" value="NC_014375.1"/>
</dbReference>